<keyword evidence="4" id="KW-1185">Reference proteome</keyword>
<evidence type="ECO:0000259" key="1">
    <source>
        <dbReference type="Pfam" id="PF06381"/>
    </source>
</evidence>
<dbReference type="NCBIfam" id="TIGR01555">
    <property type="entry name" value="phge_rel_HI1409"/>
    <property type="match status" value="1"/>
</dbReference>
<dbReference type="STRING" id="34060.B0181_10600"/>
<dbReference type="InterPro" id="IPR024459">
    <property type="entry name" value="Acb1-like_N"/>
</dbReference>
<dbReference type="EMBL" id="MUXU01000078">
    <property type="protein sequence ID" value="OOR87291.1"/>
    <property type="molecule type" value="Genomic_DNA"/>
</dbReference>
<dbReference type="RefSeq" id="WP_078277460.1">
    <property type="nucleotide sequence ID" value="NZ_MUXU01000078.1"/>
</dbReference>
<name>A0A1S9ZWI1_9GAMM</name>
<dbReference type="Pfam" id="PF06381">
    <property type="entry name" value="Phage_portal_3"/>
    <property type="match status" value="1"/>
</dbReference>
<protein>
    <submittedName>
        <fullName evidence="3">Phage-associated protein, HI1409 family</fullName>
    </submittedName>
</protein>
<dbReference type="AlphaFoldDB" id="A0A1S9ZWI1"/>
<proteinExistence type="predicted"/>
<organism evidence="2 4">
    <name type="scientific">Moraxella caviae</name>
    <dbReference type="NCBI Taxonomy" id="34060"/>
    <lineage>
        <taxon>Bacteria</taxon>
        <taxon>Pseudomonadati</taxon>
        <taxon>Pseudomonadota</taxon>
        <taxon>Gammaproteobacteria</taxon>
        <taxon>Moraxellales</taxon>
        <taxon>Moraxellaceae</taxon>
        <taxon>Moraxella</taxon>
    </lineage>
</organism>
<dbReference type="Proteomes" id="UP000255279">
    <property type="component" value="Unassembled WGS sequence"/>
</dbReference>
<accession>A0A1S9ZWI1</accession>
<dbReference type="InterPro" id="IPR006445">
    <property type="entry name" value="Phage-assoc_HI1409"/>
</dbReference>
<evidence type="ECO:0000313" key="4">
    <source>
        <dbReference type="Proteomes" id="UP000190435"/>
    </source>
</evidence>
<dbReference type="Proteomes" id="UP000190435">
    <property type="component" value="Unassembled WGS sequence"/>
</dbReference>
<reference evidence="3 5" key="2">
    <citation type="submission" date="2018-06" db="EMBL/GenBank/DDBJ databases">
        <authorList>
            <consortium name="Pathogen Informatics"/>
            <person name="Doyle S."/>
        </authorList>
    </citation>
    <scope>NUCLEOTIDE SEQUENCE [LARGE SCALE GENOMIC DNA]</scope>
    <source>
        <strain evidence="3 5">NCTC10293</strain>
    </source>
</reference>
<reference evidence="2 4" key="1">
    <citation type="submission" date="2017-02" db="EMBL/GenBank/DDBJ databases">
        <title>Draft genome sequence of Moraxella caviae CCUG 355 type strain.</title>
        <authorList>
            <person name="Engstrom-Jakobsson H."/>
            <person name="Salva-Serra F."/>
            <person name="Thorell K."/>
            <person name="Gonzales-Siles L."/>
            <person name="Karlsson R."/>
            <person name="Boulund F."/>
            <person name="Engstrand L."/>
            <person name="Moore E."/>
        </authorList>
    </citation>
    <scope>NUCLEOTIDE SEQUENCE [LARGE SCALE GENOMIC DNA]</scope>
    <source>
        <strain evidence="2 4">CCUG 355</strain>
    </source>
</reference>
<gene>
    <name evidence="2" type="ORF">B0181_10600</name>
    <name evidence="3" type="ORF">NCTC10293_01632</name>
</gene>
<evidence type="ECO:0000313" key="2">
    <source>
        <dbReference type="EMBL" id="OOR87291.1"/>
    </source>
</evidence>
<sequence length="419" mass="46322">MINDSLTSLVSNMGNKQRDKLASTSYSAVILSDSELINAYHNSWVARRLVDIPAKDAIKNWRMWQTDNENLNAIEREEARLGIQQKLLQAQKLARVLGGAAIYIGTNDKDLSKPLDPSRIGTGGVRYLTVMDKNALTATEFDNDVTSEFYGSYAYYEVVNGTQKVKIHPSRFILLKGEMRVANTSGWGSSVIQSAYNWARHADSTAHNIANLIFEATINVFKIPDLFHRLGDVDEENTVMKRLTLASASKGITGDLVMDSEEDFIRTSANFGGLSDILDRFIVYVGASQGIPASKFLGQANKGFGDGEDLITNYYDDIRVMQTLELTPALRVFDECLVRSAIGHYPDNISYLWSPLEQQNAGEIANTGKAFAEMGNTLVSGGMFEPQEVRLALINQLVNTDVLPNLGDVVDELDDDLQS</sequence>
<dbReference type="EMBL" id="UGQE01000004">
    <property type="protein sequence ID" value="STZ14043.1"/>
    <property type="molecule type" value="Genomic_DNA"/>
</dbReference>
<evidence type="ECO:0000313" key="3">
    <source>
        <dbReference type="EMBL" id="STZ14043.1"/>
    </source>
</evidence>
<dbReference type="OrthoDB" id="2019396at2"/>
<evidence type="ECO:0000313" key="5">
    <source>
        <dbReference type="Proteomes" id="UP000255279"/>
    </source>
</evidence>
<feature type="domain" description="Anti-CBASS protein Acb1-like N-terminal" evidence="1">
    <location>
        <begin position="35"/>
        <end position="373"/>
    </location>
</feature>